<comment type="caution">
    <text evidence="3">The sequence shown here is derived from an EMBL/GenBank/DDBJ whole genome shotgun (WGS) entry which is preliminary data.</text>
</comment>
<evidence type="ECO:0000313" key="3">
    <source>
        <dbReference type="EMBL" id="EAU87142.1"/>
    </source>
</evidence>
<dbReference type="Proteomes" id="UP000001861">
    <property type="component" value="Unassembled WGS sequence"/>
</dbReference>
<evidence type="ECO:0000256" key="1">
    <source>
        <dbReference type="SAM" id="MobiDB-lite"/>
    </source>
</evidence>
<organism evidence="3 4">
    <name type="scientific">Coprinopsis cinerea (strain Okayama-7 / 130 / ATCC MYA-4618 / FGSC 9003)</name>
    <name type="common">Inky cap fungus</name>
    <name type="synonym">Hormographiella aspergillata</name>
    <dbReference type="NCBI Taxonomy" id="240176"/>
    <lineage>
        <taxon>Eukaryota</taxon>
        <taxon>Fungi</taxon>
        <taxon>Dikarya</taxon>
        <taxon>Basidiomycota</taxon>
        <taxon>Agaricomycotina</taxon>
        <taxon>Agaricomycetes</taxon>
        <taxon>Agaricomycetidae</taxon>
        <taxon>Agaricales</taxon>
        <taxon>Agaricineae</taxon>
        <taxon>Psathyrellaceae</taxon>
        <taxon>Coprinopsis</taxon>
    </lineage>
</organism>
<dbReference type="RefSeq" id="XP_001834694.1">
    <property type="nucleotide sequence ID" value="XM_001834642.1"/>
</dbReference>
<proteinExistence type="predicted"/>
<dbReference type="Pfam" id="PF00240">
    <property type="entry name" value="ubiquitin"/>
    <property type="match status" value="1"/>
</dbReference>
<keyword evidence="4" id="KW-1185">Reference proteome</keyword>
<dbReference type="SMART" id="SM00213">
    <property type="entry name" value="UBQ"/>
    <property type="match status" value="1"/>
</dbReference>
<dbReference type="eggNOG" id="ENOG502S1PI">
    <property type="taxonomic scope" value="Eukaryota"/>
</dbReference>
<feature type="region of interest" description="Disordered" evidence="1">
    <location>
        <begin position="1"/>
        <end position="26"/>
    </location>
</feature>
<sequence>MAPIRTGPGPSADNTPSQSSSWNTTANGSLSHDLVPVVPSKLAQRHFAELKTWTPERFEFRTNELRACAGEWTKISEASLATVLPLVNVLRVTKARHSTQMIQINVEVRSEVCDEPTGQRVTVKVKPDSKIGILHDAIEKVLGIARDAQRLLYGGRRVDITSGTFADYGIKSGDTIIVYNVLRGGKPVIYLFSPVEREVSVKLSLVPQWEFSAIYPVVPVKTASAGSGQEIEWTVTTSADGSLKERTTGLEVAYLFWEAETTRVAPLSPPPTPTIAATDPGDGPLQEVFVPNDAHLCSENSVVVETSKVTPYLDGALKALGLHTEARTSFITYWLPAILKHEYVALRFLPQSAYERAAPLDITPAPDVVLRIFMLFKGVDQGELEEDWKQAAYRATEPVGRWVQVVGVDVPKATDPQSFRVVEWGGMEIHR</sequence>
<name>A8NLI4_COPC7</name>
<dbReference type="CDD" id="cd17039">
    <property type="entry name" value="Ubl_ubiquitin_like"/>
    <property type="match status" value="1"/>
</dbReference>
<dbReference type="PROSITE" id="PS50053">
    <property type="entry name" value="UBIQUITIN_2"/>
    <property type="match status" value="1"/>
</dbReference>
<feature type="domain" description="Ubiquitin-like" evidence="2">
    <location>
        <begin position="102"/>
        <end position="185"/>
    </location>
</feature>
<dbReference type="OrthoDB" id="428577at2759"/>
<evidence type="ECO:0000313" key="4">
    <source>
        <dbReference type="Proteomes" id="UP000001861"/>
    </source>
</evidence>
<dbReference type="Gene3D" id="3.10.20.90">
    <property type="entry name" value="Phosphatidylinositol 3-kinase Catalytic Subunit, Chain A, domain 1"/>
    <property type="match status" value="1"/>
</dbReference>
<dbReference type="VEuPathDB" id="FungiDB:CC1G_05831"/>
<reference evidence="3 4" key="1">
    <citation type="journal article" date="2010" name="Proc. Natl. Acad. Sci. U.S.A.">
        <title>Insights into evolution of multicellular fungi from the assembled chromosomes of the mushroom Coprinopsis cinerea (Coprinus cinereus).</title>
        <authorList>
            <person name="Stajich J.E."/>
            <person name="Wilke S.K."/>
            <person name="Ahren D."/>
            <person name="Au C.H."/>
            <person name="Birren B.W."/>
            <person name="Borodovsky M."/>
            <person name="Burns C."/>
            <person name="Canback B."/>
            <person name="Casselton L.A."/>
            <person name="Cheng C.K."/>
            <person name="Deng J."/>
            <person name="Dietrich F.S."/>
            <person name="Fargo D.C."/>
            <person name="Farman M.L."/>
            <person name="Gathman A.C."/>
            <person name="Goldberg J."/>
            <person name="Guigo R."/>
            <person name="Hoegger P.J."/>
            <person name="Hooker J.B."/>
            <person name="Huggins A."/>
            <person name="James T.Y."/>
            <person name="Kamada T."/>
            <person name="Kilaru S."/>
            <person name="Kodira C."/>
            <person name="Kues U."/>
            <person name="Kupfer D."/>
            <person name="Kwan H.S."/>
            <person name="Lomsadze A."/>
            <person name="Li W."/>
            <person name="Lilly W.W."/>
            <person name="Ma L.J."/>
            <person name="Mackey A.J."/>
            <person name="Manning G."/>
            <person name="Martin F."/>
            <person name="Muraguchi H."/>
            <person name="Natvig D.O."/>
            <person name="Palmerini H."/>
            <person name="Ramesh M.A."/>
            <person name="Rehmeyer C.J."/>
            <person name="Roe B.A."/>
            <person name="Shenoy N."/>
            <person name="Stanke M."/>
            <person name="Ter-Hovhannisyan V."/>
            <person name="Tunlid A."/>
            <person name="Velagapudi R."/>
            <person name="Vision T.J."/>
            <person name="Zeng Q."/>
            <person name="Zolan M.E."/>
            <person name="Pukkila P.J."/>
        </authorList>
    </citation>
    <scope>NUCLEOTIDE SEQUENCE [LARGE SCALE GENOMIC DNA]</scope>
    <source>
        <strain evidence="4">Okayama-7 / 130 / ATCC MYA-4618 / FGSC 9003</strain>
    </source>
</reference>
<dbReference type="GeneID" id="6011211"/>
<dbReference type="AlphaFoldDB" id="A8NLI4"/>
<dbReference type="STRING" id="240176.A8NLI4"/>
<dbReference type="InterPro" id="IPR029071">
    <property type="entry name" value="Ubiquitin-like_domsf"/>
</dbReference>
<dbReference type="InParanoid" id="A8NLI4"/>
<dbReference type="KEGG" id="cci:CC1G_05831"/>
<feature type="compositionally biased region" description="Polar residues" evidence="1">
    <location>
        <begin position="12"/>
        <end position="26"/>
    </location>
</feature>
<evidence type="ECO:0000259" key="2">
    <source>
        <dbReference type="PROSITE" id="PS50053"/>
    </source>
</evidence>
<dbReference type="SUPFAM" id="SSF54236">
    <property type="entry name" value="Ubiquitin-like"/>
    <property type="match status" value="1"/>
</dbReference>
<dbReference type="EMBL" id="AACS02000012">
    <property type="protein sequence ID" value="EAU87142.1"/>
    <property type="molecule type" value="Genomic_DNA"/>
</dbReference>
<gene>
    <name evidence="3" type="ORF">CC1G_05831</name>
</gene>
<dbReference type="InterPro" id="IPR000626">
    <property type="entry name" value="Ubiquitin-like_dom"/>
</dbReference>
<protein>
    <recommendedName>
        <fullName evidence="2">Ubiquitin-like domain-containing protein</fullName>
    </recommendedName>
</protein>
<dbReference type="OMA" id="RTEFIVY"/>
<accession>A8NLI4</accession>